<proteinExistence type="predicted"/>
<feature type="compositionally biased region" description="Basic residues" evidence="1">
    <location>
        <begin position="56"/>
        <end position="72"/>
    </location>
</feature>
<dbReference type="RefSeq" id="WP_109535263.1">
    <property type="nucleotide sequence ID" value="NZ_QEYD01000017.1"/>
</dbReference>
<sequence length="72" mass="8011">MFKHYAALLSYIFGPAQAMAPEQAILWSPSGPQHEPTAPARKRSGRSMTVAQQKRVSAKRRAVRRARKLGHA</sequence>
<name>A0A2U2C4B4_9RHOB</name>
<evidence type="ECO:0000313" key="4">
    <source>
        <dbReference type="Proteomes" id="UP000244940"/>
    </source>
</evidence>
<comment type="caution">
    <text evidence="3">The sequence shown here is derived from an EMBL/GenBank/DDBJ whole genome shotgun (WGS) entry which is preliminary data.</text>
</comment>
<feature type="signal peptide" evidence="2">
    <location>
        <begin position="1"/>
        <end position="20"/>
    </location>
</feature>
<evidence type="ECO:0000313" key="3">
    <source>
        <dbReference type="EMBL" id="PWE26702.1"/>
    </source>
</evidence>
<feature type="chain" id="PRO_5015415094" evidence="2">
    <location>
        <begin position="21"/>
        <end position="72"/>
    </location>
</feature>
<gene>
    <name evidence="3" type="ORF">C4N9_20800</name>
</gene>
<dbReference type="GeneID" id="94367338"/>
<keyword evidence="2" id="KW-0732">Signal</keyword>
<keyword evidence="4" id="KW-1185">Reference proteome</keyword>
<evidence type="ECO:0000256" key="1">
    <source>
        <dbReference type="SAM" id="MobiDB-lite"/>
    </source>
</evidence>
<reference evidence="3 4" key="1">
    <citation type="submission" date="2018-05" db="EMBL/GenBank/DDBJ databases">
        <title>Pararhodobacter marina sp. nov., isolated from deep-sea water of the Indian Ocean.</title>
        <authorList>
            <person name="Lai Q.Sr."/>
            <person name="Liu X."/>
            <person name="Shao Z."/>
        </authorList>
    </citation>
    <scope>NUCLEOTIDE SEQUENCE [LARGE SCALE GENOMIC DNA]</scope>
    <source>
        <strain evidence="3 4">CIC4N-9</strain>
    </source>
</reference>
<dbReference type="AlphaFoldDB" id="A0A2U2C4B4"/>
<protein>
    <submittedName>
        <fullName evidence="3">Uncharacterized protein</fullName>
    </submittedName>
</protein>
<feature type="region of interest" description="Disordered" evidence="1">
    <location>
        <begin position="27"/>
        <end position="72"/>
    </location>
</feature>
<organism evidence="3 4">
    <name type="scientific">Pararhodobacter marinus</name>
    <dbReference type="NCBI Taxonomy" id="2184063"/>
    <lineage>
        <taxon>Bacteria</taxon>
        <taxon>Pseudomonadati</taxon>
        <taxon>Pseudomonadota</taxon>
        <taxon>Alphaproteobacteria</taxon>
        <taxon>Rhodobacterales</taxon>
        <taxon>Paracoccaceae</taxon>
        <taxon>Pararhodobacter</taxon>
    </lineage>
</organism>
<evidence type="ECO:0000256" key="2">
    <source>
        <dbReference type="SAM" id="SignalP"/>
    </source>
</evidence>
<dbReference type="EMBL" id="QEYD01000017">
    <property type="protein sequence ID" value="PWE26702.1"/>
    <property type="molecule type" value="Genomic_DNA"/>
</dbReference>
<accession>A0A2U2C4B4</accession>
<dbReference type="Proteomes" id="UP000244940">
    <property type="component" value="Unassembled WGS sequence"/>
</dbReference>